<comment type="caution">
    <text evidence="1">The sequence shown here is derived from an EMBL/GenBank/DDBJ whole genome shotgun (WGS) entry which is preliminary data.</text>
</comment>
<proteinExistence type="predicted"/>
<dbReference type="InterPro" id="IPR027417">
    <property type="entry name" value="P-loop_NTPase"/>
</dbReference>
<dbReference type="OMA" id="MCASTEN"/>
<dbReference type="SUPFAM" id="SSF52540">
    <property type="entry name" value="P-loop containing nucleoside triphosphate hydrolases"/>
    <property type="match status" value="1"/>
</dbReference>
<dbReference type="Pfam" id="PF17784">
    <property type="entry name" value="Sulfotransfer_4"/>
    <property type="match status" value="1"/>
</dbReference>
<protein>
    <recommendedName>
        <fullName evidence="3">P-loop containing nucleoside triphosphate hydrolase protein</fullName>
    </recommendedName>
</protein>
<dbReference type="Proteomes" id="UP000242180">
    <property type="component" value="Unassembled WGS sequence"/>
</dbReference>
<accession>A0A1X2HAH1</accession>
<name>A0A1X2HAH1_SYNRA</name>
<evidence type="ECO:0008006" key="3">
    <source>
        <dbReference type="Google" id="ProtNLM"/>
    </source>
</evidence>
<reference evidence="1 2" key="1">
    <citation type="submission" date="2016-07" db="EMBL/GenBank/DDBJ databases">
        <title>Pervasive Adenine N6-methylation of Active Genes in Fungi.</title>
        <authorList>
            <consortium name="DOE Joint Genome Institute"/>
            <person name="Mondo S.J."/>
            <person name="Dannebaum R.O."/>
            <person name="Kuo R.C."/>
            <person name="Labutti K."/>
            <person name="Haridas S."/>
            <person name="Kuo A."/>
            <person name="Salamov A."/>
            <person name="Ahrendt S.R."/>
            <person name="Lipzen A."/>
            <person name="Sullivan W."/>
            <person name="Andreopoulos W.B."/>
            <person name="Clum A."/>
            <person name="Lindquist E."/>
            <person name="Daum C."/>
            <person name="Ramamoorthy G.K."/>
            <person name="Gryganskyi A."/>
            <person name="Culley D."/>
            <person name="Magnuson J.K."/>
            <person name="James T.Y."/>
            <person name="O'Malley M.A."/>
            <person name="Stajich J.E."/>
            <person name="Spatafora J.W."/>
            <person name="Visel A."/>
            <person name="Grigoriev I.V."/>
        </authorList>
    </citation>
    <scope>NUCLEOTIDE SEQUENCE [LARGE SCALE GENOMIC DNA]</scope>
    <source>
        <strain evidence="1 2">NRRL 2496</strain>
    </source>
</reference>
<gene>
    <name evidence="1" type="ORF">BCR43DRAFT_493345</name>
</gene>
<evidence type="ECO:0000313" key="2">
    <source>
        <dbReference type="Proteomes" id="UP000242180"/>
    </source>
</evidence>
<sequence length="201" mass="23516">MKEMNAPNRYAELFIDQYNNPESDHWDTIYQDFDAAVDWPTAAFVEPLVEKYPDAKIILTERDPDAWIKSMNNTILRFRNHNEEKLRKLDQAEWTPEQNARRDMADKIILGGLRSRATEHITDENVKAMFLEHNARIKAIVPKERLLVMDTTEMNWKALCDFLGITDIPKEPFPRVNSTADAKARFARERGDRNKGIFVQH</sequence>
<dbReference type="InParanoid" id="A0A1X2HAH1"/>
<evidence type="ECO:0000313" key="1">
    <source>
        <dbReference type="EMBL" id="ORY95642.1"/>
    </source>
</evidence>
<keyword evidence="2" id="KW-1185">Reference proteome</keyword>
<dbReference type="EMBL" id="MCGN01000006">
    <property type="protein sequence ID" value="ORY95642.1"/>
    <property type="molecule type" value="Genomic_DNA"/>
</dbReference>
<dbReference type="AlphaFoldDB" id="A0A1X2HAH1"/>
<dbReference type="InterPro" id="IPR040632">
    <property type="entry name" value="Sulfotransfer_4"/>
</dbReference>
<dbReference type="PANTHER" id="PTHR36978">
    <property type="entry name" value="P-LOOP CONTAINING NUCLEOTIDE TRIPHOSPHATE HYDROLASE"/>
    <property type="match status" value="1"/>
</dbReference>
<dbReference type="Gene3D" id="3.40.50.300">
    <property type="entry name" value="P-loop containing nucleotide triphosphate hydrolases"/>
    <property type="match status" value="1"/>
</dbReference>
<dbReference type="PANTHER" id="PTHR36978:SF4">
    <property type="entry name" value="P-LOOP CONTAINING NUCLEOSIDE TRIPHOSPHATE HYDROLASE PROTEIN"/>
    <property type="match status" value="1"/>
</dbReference>
<organism evidence="1 2">
    <name type="scientific">Syncephalastrum racemosum</name>
    <name type="common">Filamentous fungus</name>
    <dbReference type="NCBI Taxonomy" id="13706"/>
    <lineage>
        <taxon>Eukaryota</taxon>
        <taxon>Fungi</taxon>
        <taxon>Fungi incertae sedis</taxon>
        <taxon>Mucoromycota</taxon>
        <taxon>Mucoromycotina</taxon>
        <taxon>Mucoromycetes</taxon>
        <taxon>Mucorales</taxon>
        <taxon>Syncephalastraceae</taxon>
        <taxon>Syncephalastrum</taxon>
    </lineage>
</organism>
<dbReference type="OrthoDB" id="408152at2759"/>
<dbReference type="STRING" id="13706.A0A1X2HAH1"/>